<gene>
    <name evidence="2" type="ORF">H2LOC_021000</name>
</gene>
<proteinExistence type="predicted"/>
<accession>A0A6B8KM33</accession>
<keyword evidence="3" id="KW-1185">Reference proteome</keyword>
<geneLocation type="plasmid" evidence="2">
    <name>unnamed1</name>
</geneLocation>
<feature type="domain" description="VapC50 C-terminal" evidence="1">
    <location>
        <begin position="132"/>
        <end position="185"/>
    </location>
</feature>
<organism evidence="2 3">
    <name type="scientific">Methylocystis heyeri</name>
    <dbReference type="NCBI Taxonomy" id="391905"/>
    <lineage>
        <taxon>Bacteria</taxon>
        <taxon>Pseudomonadati</taxon>
        <taxon>Pseudomonadota</taxon>
        <taxon>Alphaproteobacteria</taxon>
        <taxon>Hyphomicrobiales</taxon>
        <taxon>Methylocystaceae</taxon>
        <taxon>Methylocystis</taxon>
    </lineage>
</organism>
<reference evidence="2 3" key="1">
    <citation type="submission" date="2019-11" db="EMBL/GenBank/DDBJ databases">
        <title>The genome sequence of Methylocystis heyeri.</title>
        <authorList>
            <person name="Oshkin I.Y."/>
            <person name="Miroshnikov K."/>
            <person name="Dedysh S.N."/>
        </authorList>
    </citation>
    <scope>NUCLEOTIDE SEQUENCE [LARGE SCALE GENOMIC DNA]</scope>
    <source>
        <strain evidence="2 3">H2</strain>
        <plasmid evidence="2 3">unnamed1</plasmid>
    </source>
</reference>
<dbReference type="Proteomes" id="UP000309061">
    <property type="component" value="Plasmid unnamed1"/>
</dbReference>
<dbReference type="EMBL" id="CP046053">
    <property type="protein sequence ID" value="QGM48311.1"/>
    <property type="molecule type" value="Genomic_DNA"/>
</dbReference>
<keyword evidence="2" id="KW-0614">Plasmid</keyword>
<dbReference type="OrthoDB" id="211933at2"/>
<sequence length="191" mass="21302">MAFEPAVVILDACVLYPFHLRNIVVQTAVDHLVEARWTDEIHEEWIRNLAANAPAISIERLQITRNLMNAALPHALIAPYDEHIGAVTLPDPNDRHVVAAGIASRASVILTWNLRDFPEKELRKHGLSRQTPDAFLADLFDSAPELTTASLANARRNLNMTRVSAPAFVDILKTQKLIQLSARLAKRHADL</sequence>
<name>A0A6B8KM33_9HYPH</name>
<evidence type="ECO:0000313" key="3">
    <source>
        <dbReference type="Proteomes" id="UP000309061"/>
    </source>
</evidence>
<dbReference type="KEGG" id="mhey:H2LOC_021000"/>
<dbReference type="AlphaFoldDB" id="A0A6B8KM33"/>
<dbReference type="Pfam" id="PF26343">
    <property type="entry name" value="VapC50_C"/>
    <property type="match status" value="1"/>
</dbReference>
<protein>
    <submittedName>
        <fullName evidence="2">PIN domain-containing protein</fullName>
    </submittedName>
</protein>
<evidence type="ECO:0000259" key="1">
    <source>
        <dbReference type="Pfam" id="PF26343"/>
    </source>
</evidence>
<dbReference type="InterPro" id="IPR058652">
    <property type="entry name" value="VapC50_C"/>
</dbReference>
<evidence type="ECO:0000313" key="2">
    <source>
        <dbReference type="EMBL" id="QGM48311.1"/>
    </source>
</evidence>